<evidence type="ECO:0000259" key="2">
    <source>
        <dbReference type="PROSITE" id="PS51857"/>
    </source>
</evidence>
<keyword evidence="6" id="KW-1185">Reference proteome</keyword>
<dbReference type="EMBL" id="CAMXCT010001792">
    <property type="protein sequence ID" value="CAI3993132.1"/>
    <property type="molecule type" value="Genomic_DNA"/>
</dbReference>
<evidence type="ECO:0000313" key="4">
    <source>
        <dbReference type="EMBL" id="CAL1146507.1"/>
    </source>
</evidence>
<sequence length="286" mass="30756">MSVNVAWQAAQAPHLATYVHPASHALHAAPLLQPTLCAPPQQAPALSLAAGLGADIFHRQACVASVPGLSLATLPASAALPALPLPGIQLSQAVPTNMTPPPAAANIGGSSVGSFDFTKEQCAGIIELQQQYQAAGDHQSAAVVAQYAAAGVDLSSYLEAAAEHCQPPKVHDPSRRFSGIVRSWNPDGGFGFIVCSESRAIYNKDIFLHKSEIGHEPDLYKLRRRLEFRDGEPVSFQVEYDDKLKPRAKHVELLSHPELTSNPDLPMEEQPLPPKKRRRRGEIADK</sequence>
<dbReference type="AlphaFoldDB" id="A0A9P1CL90"/>
<dbReference type="InterPro" id="IPR012340">
    <property type="entry name" value="NA-bd_OB-fold"/>
</dbReference>
<name>A0A9P1CL90_9DINO</name>
<dbReference type="PROSITE" id="PS51857">
    <property type="entry name" value="CSD_2"/>
    <property type="match status" value="1"/>
</dbReference>
<dbReference type="Proteomes" id="UP001152797">
    <property type="component" value="Unassembled WGS sequence"/>
</dbReference>
<reference evidence="4" key="2">
    <citation type="submission" date="2024-04" db="EMBL/GenBank/DDBJ databases">
        <authorList>
            <person name="Chen Y."/>
            <person name="Shah S."/>
            <person name="Dougan E. K."/>
            <person name="Thang M."/>
            <person name="Chan C."/>
        </authorList>
    </citation>
    <scope>NUCLEOTIDE SEQUENCE [LARGE SCALE GENOMIC DNA]</scope>
</reference>
<dbReference type="SUPFAM" id="SSF50249">
    <property type="entry name" value="Nucleic acid-binding proteins"/>
    <property type="match status" value="1"/>
</dbReference>
<dbReference type="EMBL" id="CAMXCT030001792">
    <property type="protein sequence ID" value="CAL4780444.1"/>
    <property type="molecule type" value="Genomic_DNA"/>
</dbReference>
<dbReference type="SMART" id="SM00357">
    <property type="entry name" value="CSP"/>
    <property type="match status" value="1"/>
</dbReference>
<dbReference type="InterPro" id="IPR002059">
    <property type="entry name" value="CSP_DNA-bd"/>
</dbReference>
<feature type="non-terminal residue" evidence="3">
    <location>
        <position position="286"/>
    </location>
</feature>
<dbReference type="OrthoDB" id="449071at2759"/>
<proteinExistence type="predicted"/>
<protein>
    <submittedName>
        <fullName evidence="5">CSD domain-containing protein</fullName>
    </submittedName>
</protein>
<dbReference type="EMBL" id="CAMXCT020001792">
    <property type="protein sequence ID" value="CAL1146507.1"/>
    <property type="molecule type" value="Genomic_DNA"/>
</dbReference>
<dbReference type="GO" id="GO:0003676">
    <property type="term" value="F:nucleic acid binding"/>
    <property type="evidence" value="ECO:0007669"/>
    <property type="project" value="InterPro"/>
</dbReference>
<accession>A0A9P1CL90</accession>
<evidence type="ECO:0000313" key="6">
    <source>
        <dbReference type="Proteomes" id="UP001152797"/>
    </source>
</evidence>
<gene>
    <name evidence="3" type="ORF">C1SCF055_LOCUS19908</name>
</gene>
<dbReference type="Pfam" id="PF00313">
    <property type="entry name" value="CSD"/>
    <property type="match status" value="1"/>
</dbReference>
<reference evidence="3" key="1">
    <citation type="submission" date="2022-10" db="EMBL/GenBank/DDBJ databases">
        <authorList>
            <person name="Chen Y."/>
            <person name="Dougan E. K."/>
            <person name="Chan C."/>
            <person name="Rhodes N."/>
            <person name="Thang M."/>
        </authorList>
    </citation>
    <scope>NUCLEOTIDE SEQUENCE</scope>
</reference>
<feature type="region of interest" description="Disordered" evidence="1">
    <location>
        <begin position="254"/>
        <end position="286"/>
    </location>
</feature>
<dbReference type="Gene3D" id="2.40.50.140">
    <property type="entry name" value="Nucleic acid-binding proteins"/>
    <property type="match status" value="1"/>
</dbReference>
<feature type="domain" description="CSD" evidence="2">
    <location>
        <begin position="176"/>
        <end position="253"/>
    </location>
</feature>
<dbReference type="InterPro" id="IPR011129">
    <property type="entry name" value="CSD"/>
</dbReference>
<comment type="caution">
    <text evidence="3">The sequence shown here is derived from an EMBL/GenBank/DDBJ whole genome shotgun (WGS) entry which is preliminary data.</text>
</comment>
<evidence type="ECO:0000313" key="3">
    <source>
        <dbReference type="EMBL" id="CAI3993132.1"/>
    </source>
</evidence>
<organism evidence="3">
    <name type="scientific">Cladocopium goreaui</name>
    <dbReference type="NCBI Taxonomy" id="2562237"/>
    <lineage>
        <taxon>Eukaryota</taxon>
        <taxon>Sar</taxon>
        <taxon>Alveolata</taxon>
        <taxon>Dinophyceae</taxon>
        <taxon>Suessiales</taxon>
        <taxon>Symbiodiniaceae</taxon>
        <taxon>Cladocopium</taxon>
    </lineage>
</organism>
<evidence type="ECO:0000256" key="1">
    <source>
        <dbReference type="SAM" id="MobiDB-lite"/>
    </source>
</evidence>
<evidence type="ECO:0000313" key="5">
    <source>
        <dbReference type="EMBL" id="CAL4780444.1"/>
    </source>
</evidence>